<accession>A0A096Y6K1</accession>
<protein>
    <recommendedName>
        <fullName evidence="2">Transglutaminase-like domain-containing protein</fullName>
    </recommendedName>
</protein>
<dbReference type="GeneID" id="57334781"/>
<dbReference type="AlphaFoldDB" id="A0A096Y6K1"/>
<evidence type="ECO:0000313" key="1">
    <source>
        <dbReference type="EMBL" id="AIM49691.1"/>
    </source>
</evidence>
<sequence>MKTIKRFIVWVNYGLEGWSIFGSSDDWDEAVSIRSEAIDECNIDEEDIILAENKNELVVKPAAKQMTEWHRELEAVLMTLDDCQMECDGMTWAVSHLLNEAGVPHDCMYGFVRNEQTKDIVTPHFWVVLDDGWLVDLRLRMWLGDHDNIPHGVFHPDNEPGLFYKGDPVQNHKGMRLGKAVLDIMTDGKLSHVKVPERQDGE</sequence>
<organism evidence="1">
    <name type="scientific">Aeromonas salmonicida subsp. salmonicida</name>
    <dbReference type="NCBI Taxonomy" id="29491"/>
    <lineage>
        <taxon>Bacteria</taxon>
        <taxon>Pseudomonadati</taxon>
        <taxon>Pseudomonadota</taxon>
        <taxon>Gammaproteobacteria</taxon>
        <taxon>Aeromonadales</taxon>
        <taxon>Aeromonadaceae</taxon>
        <taxon>Aeromonas</taxon>
    </lineage>
</organism>
<proteinExistence type="predicted"/>
<name>A0A096Y6K1_AERSS</name>
<keyword evidence="1" id="KW-0614">Plasmid</keyword>
<evidence type="ECO:0008006" key="2">
    <source>
        <dbReference type="Google" id="ProtNLM"/>
    </source>
</evidence>
<dbReference type="RefSeq" id="WP_000849071.1">
    <property type="nucleotide sequence ID" value="NZ_JRYW01000033.1"/>
</dbReference>
<reference evidence="1" key="1">
    <citation type="journal article" date="2014" name="Antimicrob. Agents Chemother.">
        <title>Detection of variants of the pRAS3, pAB5S9, and pSN254 plasmids in Aeromonas salmonicida subsp. salmonicida: multidrug-resistance, interspecies exchanges, and plasmid reshaping.</title>
        <authorList>
            <person name="Vincent A.T."/>
            <person name="Trudel M.V."/>
            <person name="Paquet V.E."/>
            <person name="Boyle B."/>
            <person name="Tanaka K.H."/>
            <person name="Dallaire-Dufresne S."/>
            <person name="Daher R.K."/>
            <person name="Frenette M."/>
            <person name="Derome N."/>
            <person name="Charette S.J."/>
        </authorList>
    </citation>
    <scope>NUCLEOTIDE SEQUENCE</scope>
    <source>
        <strain evidence="1">2004-05MF26</strain>
        <plasmid evidence="1">pSN254b</plasmid>
    </source>
</reference>
<dbReference type="EMBL" id="KJ909290">
    <property type="protein sequence ID" value="AIM49691.1"/>
    <property type="molecule type" value="Genomic_DNA"/>
</dbReference>
<geneLocation type="plasmid" evidence="1">
    <name>pSN254b</name>
</geneLocation>